<protein>
    <submittedName>
        <fullName evidence="2">Uncharacterized protein</fullName>
    </submittedName>
</protein>
<evidence type="ECO:0000313" key="3">
    <source>
        <dbReference type="Proteomes" id="UP000680866"/>
    </source>
</evidence>
<reference evidence="2" key="1">
    <citation type="submission" date="2020-08" db="EMBL/GenBank/DDBJ databases">
        <title>Whole genome shotgun sequence of Polymorphospora rubra NBRC 101157.</title>
        <authorList>
            <person name="Komaki H."/>
            <person name="Tamura T."/>
        </authorList>
    </citation>
    <scope>NUCLEOTIDE SEQUENCE</scope>
    <source>
        <strain evidence="2">NBRC 101157</strain>
    </source>
</reference>
<dbReference type="Proteomes" id="UP000680866">
    <property type="component" value="Chromosome"/>
</dbReference>
<dbReference type="EMBL" id="AP023359">
    <property type="protein sequence ID" value="BCJ64809.1"/>
    <property type="molecule type" value="Genomic_DNA"/>
</dbReference>
<organism evidence="2 3">
    <name type="scientific">Polymorphospora rubra</name>
    <dbReference type="NCBI Taxonomy" id="338584"/>
    <lineage>
        <taxon>Bacteria</taxon>
        <taxon>Bacillati</taxon>
        <taxon>Actinomycetota</taxon>
        <taxon>Actinomycetes</taxon>
        <taxon>Micromonosporales</taxon>
        <taxon>Micromonosporaceae</taxon>
        <taxon>Polymorphospora</taxon>
    </lineage>
</organism>
<sequence length="92" mass="9957">MLIYQTGVCEPWRTLAGLTAAHNRRMAEDRSSWTVPLGSVSGPPRRNHGRNDEPAAGWPSRDVAAARRNETAPTDTGRDGAGNRPAPCLGHR</sequence>
<gene>
    <name evidence="2" type="ORF">Prubr_18300</name>
</gene>
<dbReference type="AlphaFoldDB" id="A0A810MXW0"/>
<proteinExistence type="predicted"/>
<keyword evidence="3" id="KW-1185">Reference proteome</keyword>
<name>A0A810MXW0_9ACTN</name>
<accession>A0A810MXW0</accession>
<dbReference type="KEGG" id="pry:Prubr_18300"/>
<feature type="region of interest" description="Disordered" evidence="1">
    <location>
        <begin position="24"/>
        <end position="92"/>
    </location>
</feature>
<evidence type="ECO:0000313" key="2">
    <source>
        <dbReference type="EMBL" id="BCJ64809.1"/>
    </source>
</evidence>
<evidence type="ECO:0000256" key="1">
    <source>
        <dbReference type="SAM" id="MobiDB-lite"/>
    </source>
</evidence>